<dbReference type="Proteomes" id="UP001230649">
    <property type="component" value="Unassembled WGS sequence"/>
</dbReference>
<evidence type="ECO:0000313" key="2">
    <source>
        <dbReference type="Proteomes" id="UP001230649"/>
    </source>
</evidence>
<protein>
    <submittedName>
        <fullName evidence="1">Uncharacterized protein</fullName>
    </submittedName>
</protein>
<reference evidence="1" key="1">
    <citation type="submission" date="2023-04" db="EMBL/GenBank/DDBJ databases">
        <title>Draft Genome sequencing of Naganishia species isolated from polar environments using Oxford Nanopore Technology.</title>
        <authorList>
            <person name="Leo P."/>
            <person name="Venkateswaran K."/>
        </authorList>
    </citation>
    <scope>NUCLEOTIDE SEQUENCE</scope>
    <source>
        <strain evidence="1">MNA-CCFEE 5262</strain>
    </source>
</reference>
<gene>
    <name evidence="1" type="ORF">QFC20_006785</name>
</gene>
<organism evidence="1 2">
    <name type="scientific">Naganishia adeliensis</name>
    <dbReference type="NCBI Taxonomy" id="92952"/>
    <lineage>
        <taxon>Eukaryota</taxon>
        <taxon>Fungi</taxon>
        <taxon>Dikarya</taxon>
        <taxon>Basidiomycota</taxon>
        <taxon>Agaricomycotina</taxon>
        <taxon>Tremellomycetes</taxon>
        <taxon>Filobasidiales</taxon>
        <taxon>Filobasidiaceae</taxon>
        <taxon>Naganishia</taxon>
    </lineage>
</organism>
<proteinExistence type="predicted"/>
<name>A0ACC2V7B2_9TREE</name>
<accession>A0ACC2V7B2</accession>
<dbReference type="EMBL" id="JASBWS010000132">
    <property type="protein sequence ID" value="KAJ9094874.1"/>
    <property type="molecule type" value="Genomic_DNA"/>
</dbReference>
<evidence type="ECO:0000313" key="1">
    <source>
        <dbReference type="EMBL" id="KAJ9094874.1"/>
    </source>
</evidence>
<keyword evidence="2" id="KW-1185">Reference proteome</keyword>
<sequence>MEKKGGLDLMSAKAELTKHPTDSLPEAMKTILTDKLFMEEFGTPDKLPDKETSSDFRALVLELCMEQIVGSGSNITLTEDQVNEIIAEVDTYWDNIRREYGNQMQASKRLKRKHARAKDRRRARQDRTWNEMVDKMSHSPLGRLSNAEWFRASLCGEYSWLPDLLSEDEEDRFIKRADLNERMIYYLECTRRPRQYKPDEIWESREAFWMTFECRQAGILLDEYVRKMKPSITPVFRGPYNLLQKNMKKAAVWPKIREHDGQWNPDHNGDGFVIYRSMVCHDRIRECTGYVDWQKQLYPDPPAANPSTSTNGANGTEIVYPTLKEACESDEFKDLGLWNELTLQYEQVRANRAKEPELLKRYNALTATVATVPVDQNDDDEEVE</sequence>
<comment type="caution">
    <text evidence="1">The sequence shown here is derived from an EMBL/GenBank/DDBJ whole genome shotgun (WGS) entry which is preliminary data.</text>
</comment>